<protein>
    <submittedName>
        <fullName evidence="2">Uncharacterized protein</fullName>
    </submittedName>
</protein>
<dbReference type="EMBL" id="CP029604">
    <property type="protein sequence ID" value="AWO85969.1"/>
    <property type="molecule type" value="Genomic_DNA"/>
</dbReference>
<accession>A0AAD0KE21</accession>
<evidence type="ECO:0000256" key="1">
    <source>
        <dbReference type="SAM" id="MobiDB-lite"/>
    </source>
</evidence>
<organism evidence="2 3">
    <name type="scientific">Gordonia terrae</name>
    <dbReference type="NCBI Taxonomy" id="2055"/>
    <lineage>
        <taxon>Bacteria</taxon>
        <taxon>Bacillati</taxon>
        <taxon>Actinomycetota</taxon>
        <taxon>Actinomycetes</taxon>
        <taxon>Mycobacteriales</taxon>
        <taxon>Gordoniaceae</taxon>
        <taxon>Gordonia</taxon>
    </lineage>
</organism>
<feature type="compositionally biased region" description="Low complexity" evidence="1">
    <location>
        <begin position="10"/>
        <end position="19"/>
    </location>
</feature>
<feature type="region of interest" description="Disordered" evidence="1">
    <location>
        <begin position="173"/>
        <end position="205"/>
    </location>
</feature>
<feature type="region of interest" description="Disordered" evidence="1">
    <location>
        <begin position="1"/>
        <end position="32"/>
    </location>
</feature>
<sequence length="327" mass="36477">MTPERRARAMAKSSMANMALRHRTTNPEVDADEASLRDVKRYSPGARSNPIVGPVLAEVVDTPVTYPDSSDLAELLEYMFSNLARRCMLDFRLGGYTTDELRDATDPALLRADRVETYEGMLDLAVLGVAGQLEVILHDPAAPCVGGALVAFPTIANPFASVLPYDNVSCLPPRDNSPRDEDGPACPVLPLRPRDEEDGDEDLDDFDFDFEDFDDDLSEDTEPWARPASSKDAEPQEAWSVRRLVSWLMHRFASTCIFCERAGGDRAPDWGGVVVRRGQRIHVLPICSTCLCDATDVYELKLLDNSLDVVRNDGFHDDHGWFEDRWL</sequence>
<name>A0AAD0KE21_9ACTN</name>
<dbReference type="Proteomes" id="UP000247118">
    <property type="component" value="Chromosome"/>
</dbReference>
<feature type="compositionally biased region" description="Acidic residues" evidence="1">
    <location>
        <begin position="196"/>
        <end position="205"/>
    </location>
</feature>
<evidence type="ECO:0000313" key="3">
    <source>
        <dbReference type="Proteomes" id="UP000247118"/>
    </source>
</evidence>
<reference evidence="2 3" key="1">
    <citation type="submission" date="2018-05" db="EMBL/GenBank/DDBJ databases">
        <title>Complete genome sequence of Gordonia terrae NRRL B-16283.</title>
        <authorList>
            <person name="Garlena R.A."/>
            <person name="Russell D.A."/>
            <person name="Hatfull G.F."/>
        </authorList>
    </citation>
    <scope>NUCLEOTIDE SEQUENCE [LARGE SCALE GENOMIC DNA]</scope>
    <source>
        <strain evidence="2 3">NRRL B-16283</strain>
    </source>
</reference>
<proteinExistence type="predicted"/>
<dbReference type="AlphaFoldDB" id="A0AAD0KE21"/>
<evidence type="ECO:0000313" key="2">
    <source>
        <dbReference type="EMBL" id="AWO85969.1"/>
    </source>
</evidence>
<gene>
    <name evidence="2" type="ORF">DLJ61_22765</name>
</gene>